<protein>
    <submittedName>
        <fullName evidence="6">LysR family transcriptional regulator</fullName>
    </submittedName>
</protein>
<dbReference type="GO" id="GO:0006351">
    <property type="term" value="P:DNA-templated transcription"/>
    <property type="evidence" value="ECO:0007669"/>
    <property type="project" value="TreeGrafter"/>
</dbReference>
<dbReference type="InterPro" id="IPR036390">
    <property type="entry name" value="WH_DNA-bd_sf"/>
</dbReference>
<dbReference type="Pfam" id="PF03466">
    <property type="entry name" value="LysR_substrate"/>
    <property type="match status" value="1"/>
</dbReference>
<dbReference type="GO" id="GO:0043565">
    <property type="term" value="F:sequence-specific DNA binding"/>
    <property type="evidence" value="ECO:0007669"/>
    <property type="project" value="TreeGrafter"/>
</dbReference>
<evidence type="ECO:0000313" key="6">
    <source>
        <dbReference type="EMBL" id="RVU34219.1"/>
    </source>
</evidence>
<keyword evidence="4" id="KW-0804">Transcription</keyword>
<dbReference type="PANTHER" id="PTHR30537">
    <property type="entry name" value="HTH-TYPE TRANSCRIPTIONAL REGULATOR"/>
    <property type="match status" value="1"/>
</dbReference>
<feature type="domain" description="HTH lysR-type" evidence="5">
    <location>
        <begin position="42"/>
        <end position="77"/>
    </location>
</feature>
<dbReference type="InterPro" id="IPR005119">
    <property type="entry name" value="LysR_subst-bd"/>
</dbReference>
<dbReference type="SUPFAM" id="SSF46785">
    <property type="entry name" value="Winged helix' DNA-binding domain"/>
    <property type="match status" value="1"/>
</dbReference>
<evidence type="ECO:0000313" key="7">
    <source>
        <dbReference type="Proteomes" id="UP000287447"/>
    </source>
</evidence>
<accession>A0A437QI71</accession>
<dbReference type="EMBL" id="SADE01000004">
    <property type="protein sequence ID" value="RVU34219.1"/>
    <property type="molecule type" value="Genomic_DNA"/>
</dbReference>
<dbReference type="InterPro" id="IPR058163">
    <property type="entry name" value="LysR-type_TF_proteobact-type"/>
</dbReference>
<dbReference type="Gene3D" id="1.10.10.10">
    <property type="entry name" value="Winged helix-like DNA-binding domain superfamily/Winged helix DNA-binding domain"/>
    <property type="match status" value="1"/>
</dbReference>
<name>A0A437QI71_9PROT</name>
<comment type="similarity">
    <text evidence="1">Belongs to the LysR transcriptional regulatory family.</text>
</comment>
<comment type="caution">
    <text evidence="6">The sequence shown here is derived from an EMBL/GenBank/DDBJ whole genome shotgun (WGS) entry which is preliminary data.</text>
</comment>
<dbReference type="GO" id="GO:0003700">
    <property type="term" value="F:DNA-binding transcription factor activity"/>
    <property type="evidence" value="ECO:0007669"/>
    <property type="project" value="InterPro"/>
</dbReference>
<dbReference type="Proteomes" id="UP000287447">
    <property type="component" value="Unassembled WGS sequence"/>
</dbReference>
<evidence type="ECO:0000256" key="1">
    <source>
        <dbReference type="ARBA" id="ARBA00009437"/>
    </source>
</evidence>
<keyword evidence="2" id="KW-0805">Transcription regulation</keyword>
<dbReference type="Gene3D" id="3.40.190.290">
    <property type="match status" value="1"/>
</dbReference>
<evidence type="ECO:0000256" key="4">
    <source>
        <dbReference type="ARBA" id="ARBA00023163"/>
    </source>
</evidence>
<sequence>MPCYAVFRCKNAGNDMTDRLKWADVPILLAAEEASSLAVLGEMLRMDPTTVSRRISLMERDLGVTVFIRSRGTLALTPAGRRLLAYAQTMEEAAKGLEHAARAMTEEPAGTVRVSVPPTFSHTVLGPNLPVFLKDYPGIQVDISVDRANVAIGDWEADVAIRLGATTSDEDNVLTRKLGEMPYSVFGAADGADQSRWIAYPEKFAHVPEAAWLADRHPGADIAARCNDPVSTKAMVAAGAGFAVLPDALCLGDATVRKVEDRILVRDVWLLRHKASVSSYPTQLFVDWVATMTRRVLSRGMPL</sequence>
<dbReference type="Pfam" id="PF00126">
    <property type="entry name" value="HTH_1"/>
    <property type="match status" value="1"/>
</dbReference>
<dbReference type="SUPFAM" id="SSF53850">
    <property type="entry name" value="Periplasmic binding protein-like II"/>
    <property type="match status" value="1"/>
</dbReference>
<dbReference type="InterPro" id="IPR000847">
    <property type="entry name" value="LysR_HTH_N"/>
</dbReference>
<evidence type="ECO:0000256" key="2">
    <source>
        <dbReference type="ARBA" id="ARBA00023015"/>
    </source>
</evidence>
<keyword evidence="3" id="KW-0238">DNA-binding</keyword>
<dbReference type="AlphaFoldDB" id="A0A437QI71"/>
<dbReference type="InterPro" id="IPR036388">
    <property type="entry name" value="WH-like_DNA-bd_sf"/>
</dbReference>
<proteinExistence type="inferred from homology"/>
<organism evidence="6 7">
    <name type="scientific">Hwanghaeella grinnelliae</name>
    <dbReference type="NCBI Taxonomy" id="2500179"/>
    <lineage>
        <taxon>Bacteria</taxon>
        <taxon>Pseudomonadati</taxon>
        <taxon>Pseudomonadota</taxon>
        <taxon>Alphaproteobacteria</taxon>
        <taxon>Rhodospirillales</taxon>
        <taxon>Rhodospirillaceae</taxon>
        <taxon>Hwanghaeella</taxon>
    </lineage>
</organism>
<dbReference type="PANTHER" id="PTHR30537:SF3">
    <property type="entry name" value="TRANSCRIPTIONAL REGULATORY PROTEIN"/>
    <property type="match status" value="1"/>
</dbReference>
<dbReference type="PROSITE" id="PS50931">
    <property type="entry name" value="HTH_LYSR"/>
    <property type="match status" value="1"/>
</dbReference>
<evidence type="ECO:0000259" key="5">
    <source>
        <dbReference type="PROSITE" id="PS50931"/>
    </source>
</evidence>
<gene>
    <name evidence="6" type="ORF">EOI86_24225</name>
</gene>
<reference evidence="7" key="1">
    <citation type="submission" date="2019-01" db="EMBL/GenBank/DDBJ databases">
        <title>Gri0909 isolated from a small marine red alga.</title>
        <authorList>
            <person name="Kim J."/>
            <person name="Jeong S.E."/>
            <person name="Jeon C.O."/>
        </authorList>
    </citation>
    <scope>NUCLEOTIDE SEQUENCE [LARGE SCALE GENOMIC DNA]</scope>
    <source>
        <strain evidence="7">Gri0909</strain>
    </source>
</reference>
<keyword evidence="7" id="KW-1185">Reference proteome</keyword>
<evidence type="ECO:0000256" key="3">
    <source>
        <dbReference type="ARBA" id="ARBA00023125"/>
    </source>
</evidence>